<reference evidence="7" key="1">
    <citation type="journal article" date="2019" name="Int. J. Syst. Evol. Microbiol.">
        <title>The Global Catalogue of Microorganisms (GCM) 10K type strain sequencing project: providing services to taxonomists for standard genome sequencing and annotation.</title>
        <authorList>
            <consortium name="The Broad Institute Genomics Platform"/>
            <consortium name="The Broad Institute Genome Sequencing Center for Infectious Disease"/>
            <person name="Wu L."/>
            <person name="Ma J."/>
        </authorList>
    </citation>
    <scope>NUCLEOTIDE SEQUENCE [LARGE SCALE GENOMIC DNA]</scope>
    <source>
        <strain evidence="7">CCUG 57508</strain>
    </source>
</reference>
<dbReference type="EMBL" id="JBHTKH010000007">
    <property type="protein sequence ID" value="MFD1055068.1"/>
    <property type="molecule type" value="Genomic_DNA"/>
</dbReference>
<comment type="caution">
    <text evidence="6">The sequence shown here is derived from an EMBL/GenBank/DDBJ whole genome shotgun (WGS) entry which is preliminary data.</text>
</comment>
<dbReference type="Proteomes" id="UP001597046">
    <property type="component" value="Unassembled WGS sequence"/>
</dbReference>
<dbReference type="InterPro" id="IPR008146">
    <property type="entry name" value="Gln_synth_cat_dom"/>
</dbReference>
<organism evidence="6 7">
    <name type="scientific">Terrabacter terrigena</name>
    <dbReference type="NCBI Taxonomy" id="574718"/>
    <lineage>
        <taxon>Bacteria</taxon>
        <taxon>Bacillati</taxon>
        <taxon>Actinomycetota</taxon>
        <taxon>Actinomycetes</taxon>
        <taxon>Micrococcales</taxon>
        <taxon>Intrasporangiaceae</taxon>
        <taxon>Terrabacter</taxon>
    </lineage>
</organism>
<evidence type="ECO:0000313" key="7">
    <source>
        <dbReference type="Proteomes" id="UP001597046"/>
    </source>
</evidence>
<evidence type="ECO:0000313" key="6">
    <source>
        <dbReference type="EMBL" id="MFD1055068.1"/>
    </source>
</evidence>
<dbReference type="Pfam" id="PF00120">
    <property type="entry name" value="Gln-synt_C"/>
    <property type="match status" value="1"/>
</dbReference>
<accession>A0ABW3MWK2</accession>
<evidence type="ECO:0000256" key="3">
    <source>
        <dbReference type="PROSITE-ProRule" id="PRU01331"/>
    </source>
</evidence>
<proteinExistence type="inferred from homology"/>
<dbReference type="PANTHER" id="PTHR43785">
    <property type="entry name" value="GAMMA-GLUTAMYLPUTRESCINE SYNTHETASE"/>
    <property type="match status" value="1"/>
</dbReference>
<keyword evidence="2" id="KW-0436">Ligase</keyword>
<dbReference type="RefSeq" id="WP_386052970.1">
    <property type="nucleotide sequence ID" value="NZ_JBHTKH010000007.1"/>
</dbReference>
<dbReference type="PANTHER" id="PTHR43785:SF12">
    <property type="entry name" value="TYPE-1 GLUTAMINE SYNTHETASE 2"/>
    <property type="match status" value="1"/>
</dbReference>
<dbReference type="SUPFAM" id="SSF55931">
    <property type="entry name" value="Glutamine synthetase/guanido kinase"/>
    <property type="match status" value="1"/>
</dbReference>
<dbReference type="Gene3D" id="3.30.590.10">
    <property type="entry name" value="Glutamine synthetase/guanido kinase, catalytic domain"/>
    <property type="match status" value="1"/>
</dbReference>
<feature type="domain" description="GS catalytic" evidence="5">
    <location>
        <begin position="112"/>
        <end position="446"/>
    </location>
</feature>
<dbReference type="Gene3D" id="3.10.20.70">
    <property type="entry name" value="Glutamine synthetase, N-terminal domain"/>
    <property type="match status" value="1"/>
</dbReference>
<evidence type="ECO:0000256" key="1">
    <source>
        <dbReference type="ARBA" id="ARBA00009897"/>
    </source>
</evidence>
<keyword evidence="7" id="KW-1185">Reference proteome</keyword>
<protein>
    <submittedName>
        <fullName evidence="6">Glutamine synthetase</fullName>
    </submittedName>
</protein>
<dbReference type="InterPro" id="IPR014746">
    <property type="entry name" value="Gln_synth/guanido_kin_cat_dom"/>
</dbReference>
<sequence>MSESDLTDLTAALIRQGVRIVAGWATNASNLVHAKAMPVARTADFVTTGAGMSPVYNGYSLDASIQLTPFYDAVGDLRLRLVPEAVRVLPGGLAAGPTHAVTQAGESDPAEPRGILARTVDRLAEAGLEPRVGHELELVLVAPDGSALAPGAWTPYGLSALVDRSPLVGDILDAAAAAGLGIEQVHAEYGAHQLELSLAPQTPVEAADSVILLKTVIGIVTRSHGLSASFSPVPFAGAVGNGAHQHLSLWADGANLFDPSAQAAMTDRGAQAVAGILDGLTGAQAVLTGSVLSGLRLAPGLWSGATLCWGTENREAALRYLAPGPANPHGANVEVKVVDPSANPYLATAVILGLALDGIERELPLPPETTRDTGGLTADDRAAAGLRLVLTDHDRILDAFTGSVAETVLGEQAAAALVAVRRHEGEVFGGLDPTELADRLRLAWTI</sequence>
<dbReference type="InterPro" id="IPR036651">
    <property type="entry name" value="Gln_synt_N_sf"/>
</dbReference>
<dbReference type="SMART" id="SM01230">
    <property type="entry name" value="Gln-synt_C"/>
    <property type="match status" value="1"/>
</dbReference>
<evidence type="ECO:0000259" key="5">
    <source>
        <dbReference type="PROSITE" id="PS51987"/>
    </source>
</evidence>
<name>A0ABW3MWK2_9MICO</name>
<evidence type="ECO:0000256" key="2">
    <source>
        <dbReference type="ARBA" id="ARBA00022598"/>
    </source>
</evidence>
<gene>
    <name evidence="6" type="ORF">ACFQ2V_12190</name>
</gene>
<comment type="similarity">
    <text evidence="1 3 4">Belongs to the glutamine synthetase family.</text>
</comment>
<evidence type="ECO:0000256" key="4">
    <source>
        <dbReference type="RuleBase" id="RU000384"/>
    </source>
</evidence>
<dbReference type="PROSITE" id="PS51987">
    <property type="entry name" value="GS_CATALYTIC"/>
    <property type="match status" value="1"/>
</dbReference>